<reference evidence="2" key="1">
    <citation type="submission" date="2018-11" db="EMBL/GenBank/DDBJ databases">
        <authorList>
            <person name="Alioto T."/>
            <person name="Alioto T."/>
        </authorList>
    </citation>
    <scope>NUCLEOTIDE SEQUENCE</scope>
</reference>
<gene>
    <name evidence="2" type="ORF">MGAL_10B071519</name>
</gene>
<feature type="compositionally biased region" description="Basic and acidic residues" evidence="1">
    <location>
        <begin position="197"/>
        <end position="210"/>
    </location>
</feature>
<organism evidence="2 3">
    <name type="scientific">Mytilus galloprovincialis</name>
    <name type="common">Mediterranean mussel</name>
    <dbReference type="NCBI Taxonomy" id="29158"/>
    <lineage>
        <taxon>Eukaryota</taxon>
        <taxon>Metazoa</taxon>
        <taxon>Spiralia</taxon>
        <taxon>Lophotrochozoa</taxon>
        <taxon>Mollusca</taxon>
        <taxon>Bivalvia</taxon>
        <taxon>Autobranchia</taxon>
        <taxon>Pteriomorphia</taxon>
        <taxon>Mytilida</taxon>
        <taxon>Mytiloidea</taxon>
        <taxon>Mytilidae</taxon>
        <taxon>Mytilinae</taxon>
        <taxon>Mytilus</taxon>
    </lineage>
</organism>
<dbReference type="OrthoDB" id="6149884at2759"/>
<name>A0A8B6FUJ1_MYTGA</name>
<feature type="compositionally biased region" description="Basic and acidic residues" evidence="1">
    <location>
        <begin position="232"/>
        <end position="250"/>
    </location>
</feature>
<proteinExistence type="predicted"/>
<dbReference type="EMBL" id="UYJE01007419">
    <property type="protein sequence ID" value="VDI54611.1"/>
    <property type="molecule type" value="Genomic_DNA"/>
</dbReference>
<protein>
    <submittedName>
        <fullName evidence="2">Uncharacterized protein</fullName>
    </submittedName>
</protein>
<evidence type="ECO:0000313" key="3">
    <source>
        <dbReference type="Proteomes" id="UP000596742"/>
    </source>
</evidence>
<keyword evidence="3" id="KW-1185">Reference proteome</keyword>
<feature type="region of interest" description="Disordered" evidence="1">
    <location>
        <begin position="197"/>
        <end position="250"/>
    </location>
</feature>
<sequence>MTDQDKREQHALYFSDSILSEAVFECLLEEWEKIETDKGNSFKEKTGYVKVREDTDTPNSENEENKMRILQEWKNRENDRIAEEQQTKTGLVITKIYQQKIAENPLKHAEGYVYQNPEEQNDKDKPKKKGEIRREEKRRLKRAREEEKMIKKQFEIIDTMMENYSREVKVQWKKELKREQMTKIDWRERRKLEKGLKTKENEKVKVETKKTPQNTNNSKERPNAVLRKSFRKKESEKEEQKKPDFYKEDKKQQNGEIELFLKNIDIEKEEEKEKVQIKILINDIDIEKKEEKTEEKKETQTKINVNAEVDEPKEEEKKTVKARIRSFFMSLCCIKGQ</sequence>
<comment type="caution">
    <text evidence="2">The sequence shown here is derived from an EMBL/GenBank/DDBJ whole genome shotgun (WGS) entry which is preliminary data.</text>
</comment>
<dbReference type="AlphaFoldDB" id="A0A8B6FUJ1"/>
<dbReference type="Proteomes" id="UP000596742">
    <property type="component" value="Unassembled WGS sequence"/>
</dbReference>
<accession>A0A8B6FUJ1</accession>
<feature type="region of interest" description="Disordered" evidence="1">
    <location>
        <begin position="112"/>
        <end position="134"/>
    </location>
</feature>
<evidence type="ECO:0000256" key="1">
    <source>
        <dbReference type="SAM" id="MobiDB-lite"/>
    </source>
</evidence>
<evidence type="ECO:0000313" key="2">
    <source>
        <dbReference type="EMBL" id="VDI54611.1"/>
    </source>
</evidence>